<comment type="caution">
    <text evidence="1">The sequence shown here is derived from an EMBL/GenBank/DDBJ whole genome shotgun (WGS) entry which is preliminary data.</text>
</comment>
<proteinExistence type="predicted"/>
<dbReference type="RefSeq" id="WP_194708010.1">
    <property type="nucleotide sequence ID" value="NZ_JADKPN010000011.1"/>
</dbReference>
<evidence type="ECO:0000313" key="2">
    <source>
        <dbReference type="Proteomes" id="UP000640489"/>
    </source>
</evidence>
<keyword evidence="2" id="KW-1185">Reference proteome</keyword>
<dbReference type="EMBL" id="JADKPN010000011">
    <property type="protein sequence ID" value="MBF4764827.1"/>
    <property type="molecule type" value="Genomic_DNA"/>
</dbReference>
<evidence type="ECO:0000313" key="1">
    <source>
        <dbReference type="EMBL" id="MBF4764827.1"/>
    </source>
</evidence>
<gene>
    <name evidence="1" type="ORF">ISU07_16965</name>
</gene>
<organism evidence="1 2">
    <name type="scientific">Nocardioides islandensis</name>
    <dbReference type="NCBI Taxonomy" id="433663"/>
    <lineage>
        <taxon>Bacteria</taxon>
        <taxon>Bacillati</taxon>
        <taxon>Actinomycetota</taxon>
        <taxon>Actinomycetes</taxon>
        <taxon>Propionibacteriales</taxon>
        <taxon>Nocardioidaceae</taxon>
        <taxon>Nocardioides</taxon>
    </lineage>
</organism>
<reference evidence="1" key="1">
    <citation type="submission" date="2020-11" db="EMBL/GenBank/DDBJ databases">
        <title>Nocardioides sp. nov., isolated from Soil of Cynanchum wilfordii Hemsley rhizosphere.</title>
        <authorList>
            <person name="Lee J.-S."/>
            <person name="Suh M.K."/>
            <person name="Kim J.-S."/>
        </authorList>
    </citation>
    <scope>NUCLEOTIDE SEQUENCE</scope>
    <source>
        <strain evidence="1">KCTC 19275</strain>
    </source>
</reference>
<sequence>MTDPLLCSAKGCQQHAVWALVWNNPKVHSPDRRKTWLACEEHREQLAGFLGARQFLLDVVPVDEAPQDPGPGR</sequence>
<dbReference type="AlphaFoldDB" id="A0A930VHW5"/>
<protein>
    <submittedName>
        <fullName evidence="1">Acetone carboxylase</fullName>
    </submittedName>
</protein>
<dbReference type="Proteomes" id="UP000640489">
    <property type="component" value="Unassembled WGS sequence"/>
</dbReference>
<accession>A0A930VHW5</accession>
<name>A0A930VHW5_9ACTN</name>